<evidence type="ECO:0000313" key="1">
    <source>
        <dbReference type="EMBL" id="KKL97385.1"/>
    </source>
</evidence>
<name>A0A0F9IUF7_9ZZZZ</name>
<reference evidence="1" key="1">
    <citation type="journal article" date="2015" name="Nature">
        <title>Complex archaea that bridge the gap between prokaryotes and eukaryotes.</title>
        <authorList>
            <person name="Spang A."/>
            <person name="Saw J.H."/>
            <person name="Jorgensen S.L."/>
            <person name="Zaremba-Niedzwiedzka K."/>
            <person name="Martijn J."/>
            <person name="Lind A.E."/>
            <person name="van Eijk R."/>
            <person name="Schleper C."/>
            <person name="Guy L."/>
            <person name="Ettema T.J."/>
        </authorList>
    </citation>
    <scope>NUCLEOTIDE SEQUENCE</scope>
</reference>
<comment type="caution">
    <text evidence="1">The sequence shown here is derived from an EMBL/GenBank/DDBJ whole genome shotgun (WGS) entry which is preliminary data.</text>
</comment>
<gene>
    <name evidence="1" type="ORF">LCGC14_1835010</name>
</gene>
<dbReference type="EMBL" id="LAZR01018180">
    <property type="protein sequence ID" value="KKL97385.1"/>
    <property type="molecule type" value="Genomic_DNA"/>
</dbReference>
<organism evidence="1">
    <name type="scientific">marine sediment metagenome</name>
    <dbReference type="NCBI Taxonomy" id="412755"/>
    <lineage>
        <taxon>unclassified sequences</taxon>
        <taxon>metagenomes</taxon>
        <taxon>ecological metagenomes</taxon>
    </lineage>
</organism>
<protein>
    <submittedName>
        <fullName evidence="1">Uncharacterized protein</fullName>
    </submittedName>
</protein>
<sequence length="183" mass="20724">MKIIYLSFLALCSLHVNAAILDCDLQGKDRTIYQLVKPIAPFDSCKKAVDNEGNIVGYKLKKEGSYIGISFEDENFTHEEHFFVSGNKLTVKELLLSIYTPYGEPENEYIKAQRKNLLKSTTSGIKYDKGGVYFFDLEIKNSAYKNYVAYIEEGKPNEFIGIGTDGSKELLIKIMFNKGMDDV</sequence>
<dbReference type="AlphaFoldDB" id="A0A0F9IUF7"/>
<accession>A0A0F9IUF7</accession>
<proteinExistence type="predicted"/>